<protein>
    <recommendedName>
        <fullName evidence="5">UPF0391 membrane protein GPA25_11630</fullName>
    </recommendedName>
</protein>
<evidence type="ECO:0000313" key="6">
    <source>
        <dbReference type="EMBL" id="NMG75407.1"/>
    </source>
</evidence>
<name>A0ABX1QDD1_9RHOO</name>
<keyword evidence="4 5" id="KW-0472">Membrane</keyword>
<evidence type="ECO:0000256" key="4">
    <source>
        <dbReference type="ARBA" id="ARBA00023136"/>
    </source>
</evidence>
<evidence type="ECO:0000256" key="1">
    <source>
        <dbReference type="ARBA" id="ARBA00022475"/>
    </source>
</evidence>
<evidence type="ECO:0000256" key="3">
    <source>
        <dbReference type="ARBA" id="ARBA00022989"/>
    </source>
</evidence>
<dbReference type="Pfam" id="PF07043">
    <property type="entry name" value="DUF1328"/>
    <property type="match status" value="1"/>
</dbReference>
<accession>A0ABX1QDD1</accession>
<dbReference type="EMBL" id="WTVQ01000017">
    <property type="protein sequence ID" value="NMG75407.1"/>
    <property type="molecule type" value="Genomic_DNA"/>
</dbReference>
<keyword evidence="3 5" id="KW-1133">Transmembrane helix</keyword>
<proteinExistence type="inferred from homology"/>
<dbReference type="InterPro" id="IPR009760">
    <property type="entry name" value="DUF1328"/>
</dbReference>
<gene>
    <name evidence="6" type="ORF">GPA25_11630</name>
</gene>
<dbReference type="HAMAP" id="MF_01361">
    <property type="entry name" value="UPF0391"/>
    <property type="match status" value="1"/>
</dbReference>
<dbReference type="RefSeq" id="WP_169260556.1">
    <property type="nucleotide sequence ID" value="NZ_WTVQ01000017.1"/>
</dbReference>
<reference evidence="6 7" key="1">
    <citation type="submission" date="2019-12" db="EMBL/GenBank/DDBJ databases">
        <title>Comparative genomics gives insights into the taxonomy of the Azoarcus-Aromatoleum group and reveals separate origins of nif in the plant-associated Azoarcus and non-plant-associated Aromatoleum sub-groups.</title>
        <authorList>
            <person name="Lafos M."/>
            <person name="Maluk M."/>
            <person name="Batista M."/>
            <person name="Junghare M."/>
            <person name="Carmona M."/>
            <person name="Faoro H."/>
            <person name="Cruz L.M."/>
            <person name="Battistoni F."/>
            <person name="De Souza E."/>
            <person name="Pedrosa F."/>
            <person name="Chen W.-M."/>
            <person name="Poole P.S."/>
            <person name="Dixon R.A."/>
            <person name="James E.K."/>
        </authorList>
    </citation>
    <scope>NUCLEOTIDE SEQUENCE [LARGE SCALE GENOMIC DNA]</scope>
    <source>
        <strain evidence="6 7">22Lin</strain>
    </source>
</reference>
<keyword evidence="1 5" id="KW-1003">Cell membrane</keyword>
<comment type="caution">
    <text evidence="6">The sequence shown here is derived from an EMBL/GenBank/DDBJ whole genome shotgun (WGS) entry which is preliminary data.</text>
</comment>
<dbReference type="PIRSF" id="PIRSF036466">
    <property type="entry name" value="UCP036466"/>
    <property type="match status" value="1"/>
</dbReference>
<evidence type="ECO:0000256" key="2">
    <source>
        <dbReference type="ARBA" id="ARBA00022692"/>
    </source>
</evidence>
<evidence type="ECO:0000256" key="5">
    <source>
        <dbReference type="HAMAP-Rule" id="MF_01361"/>
    </source>
</evidence>
<dbReference type="Proteomes" id="UP000648984">
    <property type="component" value="Unassembled WGS sequence"/>
</dbReference>
<sequence length="57" mass="6107">MLKWAIFFFLISLVAGILGFTNVASGAAAISKVLFFIALTLFLIVLVFGVLLGVLVF</sequence>
<comment type="subcellular location">
    <subcellularLocation>
        <location evidence="5">Cell membrane</location>
        <topology evidence="5">Single-pass membrane protein</topology>
    </subcellularLocation>
</comment>
<organism evidence="6 7">
    <name type="scientific">Aromatoleum diolicum</name>
    <dbReference type="NCBI Taxonomy" id="75796"/>
    <lineage>
        <taxon>Bacteria</taxon>
        <taxon>Pseudomonadati</taxon>
        <taxon>Pseudomonadota</taxon>
        <taxon>Betaproteobacteria</taxon>
        <taxon>Rhodocyclales</taxon>
        <taxon>Rhodocyclaceae</taxon>
        <taxon>Aromatoleum</taxon>
    </lineage>
</organism>
<evidence type="ECO:0000313" key="7">
    <source>
        <dbReference type="Proteomes" id="UP000648984"/>
    </source>
</evidence>
<keyword evidence="7" id="KW-1185">Reference proteome</keyword>
<feature type="transmembrane region" description="Helical" evidence="5">
    <location>
        <begin position="36"/>
        <end position="56"/>
    </location>
</feature>
<comment type="similarity">
    <text evidence="5">Belongs to the UPF0391 family.</text>
</comment>
<keyword evidence="2 5" id="KW-0812">Transmembrane</keyword>